<dbReference type="GeneID" id="86832980"/>
<accession>A0A8I0PGS8</accession>
<dbReference type="EMBL" id="JADBGF010000001">
    <property type="protein sequence ID" value="MBE1602399.1"/>
    <property type="molecule type" value="Genomic_DNA"/>
</dbReference>
<protein>
    <recommendedName>
        <fullName evidence="4">Lipoprotein</fullName>
    </recommendedName>
</protein>
<dbReference type="PROSITE" id="PS51257">
    <property type="entry name" value="PROKAR_LIPOPROTEIN"/>
    <property type="match status" value="1"/>
</dbReference>
<evidence type="ECO:0008006" key="4">
    <source>
        <dbReference type="Google" id="ProtNLM"/>
    </source>
</evidence>
<feature type="signal peptide" evidence="1">
    <location>
        <begin position="1"/>
        <end position="27"/>
    </location>
</feature>
<evidence type="ECO:0000313" key="2">
    <source>
        <dbReference type="EMBL" id="MBE1602399.1"/>
    </source>
</evidence>
<proteinExistence type="predicted"/>
<comment type="caution">
    <text evidence="2">The sequence shown here is derived from an EMBL/GenBank/DDBJ whole genome shotgun (WGS) entry which is preliminary data.</text>
</comment>
<keyword evidence="3" id="KW-1185">Reference proteome</keyword>
<reference evidence="2 3" key="1">
    <citation type="submission" date="2020-10" db="EMBL/GenBank/DDBJ databases">
        <title>Sequencing the genomes of 1000 actinobacteria strains.</title>
        <authorList>
            <person name="Klenk H.-P."/>
        </authorList>
    </citation>
    <scope>NUCLEOTIDE SEQUENCE [LARGE SCALE GENOMIC DNA]</scope>
    <source>
        <strain evidence="2 3">DSM 41803</strain>
    </source>
</reference>
<dbReference type="RefSeq" id="WP_046916359.1">
    <property type="nucleotide sequence ID" value="NZ_JADBGF010000001.1"/>
</dbReference>
<dbReference type="Proteomes" id="UP000629287">
    <property type="component" value="Unassembled WGS sequence"/>
</dbReference>
<gene>
    <name evidence="2" type="ORF">H4687_008528</name>
</gene>
<dbReference type="OrthoDB" id="4315969at2"/>
<evidence type="ECO:0000256" key="1">
    <source>
        <dbReference type="SAM" id="SignalP"/>
    </source>
</evidence>
<dbReference type="AlphaFoldDB" id="A0A8I0PGS8"/>
<organism evidence="2 3">
    <name type="scientific">Streptomyces stelliscabiei</name>
    <dbReference type="NCBI Taxonomy" id="146820"/>
    <lineage>
        <taxon>Bacteria</taxon>
        <taxon>Bacillati</taxon>
        <taxon>Actinomycetota</taxon>
        <taxon>Actinomycetes</taxon>
        <taxon>Kitasatosporales</taxon>
        <taxon>Streptomycetaceae</taxon>
        <taxon>Streptomyces</taxon>
    </lineage>
</organism>
<feature type="chain" id="PRO_5034440710" description="Lipoprotein" evidence="1">
    <location>
        <begin position="28"/>
        <end position="126"/>
    </location>
</feature>
<evidence type="ECO:0000313" key="3">
    <source>
        <dbReference type="Proteomes" id="UP000629287"/>
    </source>
</evidence>
<name>A0A8I0PGS8_9ACTN</name>
<sequence>MTLRFARAFLVVLLVALGFTVPAPASAAAATSCYGGAVTVRYGNALEFGPYRTTSRCQDINLRVTGGTADHVNACVKFAHSGTCNRVTRVGRGWTTIATDVLDGSRCTVVAGVPLEGDDAVLQIAF</sequence>
<keyword evidence="1" id="KW-0732">Signal</keyword>